<organism evidence="1 2">
    <name type="scientific">Duganella zoogloeoides</name>
    <dbReference type="NCBI Taxonomy" id="75659"/>
    <lineage>
        <taxon>Bacteria</taxon>
        <taxon>Pseudomonadati</taxon>
        <taxon>Pseudomonadota</taxon>
        <taxon>Betaproteobacteria</taxon>
        <taxon>Burkholderiales</taxon>
        <taxon>Oxalobacteraceae</taxon>
        <taxon>Telluria group</taxon>
        <taxon>Duganella</taxon>
    </lineage>
</organism>
<gene>
    <name evidence="1" type="ORF">SR858_25320</name>
</gene>
<sequence>MQFVGGFKYRFSKADGSHVDAFQAGATHDGADTVWRLDNGTLQTGSVIFTNVVNVEEIERPPRAFNEKR</sequence>
<reference evidence="1 2" key="1">
    <citation type="submission" date="2023-11" db="EMBL/GenBank/DDBJ databases">
        <title>MicrobeMod: A computational toolkit for identifying prokaryotic methylation and restriction-modification with nanopore sequencing.</title>
        <authorList>
            <person name="Crits-Christoph A."/>
            <person name="Kang S.C."/>
            <person name="Lee H."/>
            <person name="Ostrov N."/>
        </authorList>
    </citation>
    <scope>NUCLEOTIDE SEQUENCE [LARGE SCALE GENOMIC DNA]</scope>
    <source>
        <strain evidence="1 2">ATCC 25935</strain>
    </source>
</reference>
<dbReference type="Proteomes" id="UP001326110">
    <property type="component" value="Chromosome"/>
</dbReference>
<dbReference type="EMBL" id="CP140152">
    <property type="protein sequence ID" value="WQH04319.1"/>
    <property type="molecule type" value="Genomic_DNA"/>
</dbReference>
<protein>
    <submittedName>
        <fullName evidence="1">Uncharacterized protein</fullName>
    </submittedName>
</protein>
<accession>A0ABZ0XX47</accession>
<keyword evidence="2" id="KW-1185">Reference proteome</keyword>
<proteinExistence type="predicted"/>
<evidence type="ECO:0000313" key="1">
    <source>
        <dbReference type="EMBL" id="WQH04319.1"/>
    </source>
</evidence>
<name>A0ABZ0XX47_9BURK</name>
<dbReference type="RefSeq" id="WP_154820090.1">
    <property type="nucleotide sequence ID" value="NZ_CP140152.1"/>
</dbReference>
<evidence type="ECO:0000313" key="2">
    <source>
        <dbReference type="Proteomes" id="UP001326110"/>
    </source>
</evidence>
<dbReference type="GeneID" id="43167039"/>